<feature type="domain" description="Creatinase N-terminal" evidence="6">
    <location>
        <begin position="5"/>
        <end position="127"/>
    </location>
</feature>
<sequence length="355" mass="40918">MIQSRKKQIQQIIGLKRLDGLLVTNITNIRYLTGFTGSSGFVIITRNRGIFFTDFRYREQSEKEVKGFEIGIEKGKRIRLIRSFVKKAGIKKLGFEKTISYEFYELLKKISVQLLPQKHIIEDMRKIKDEEEIENIKKAVKRAEEAFLKIKPRIRVGVKEREIALRLEEQLKRVGCKDIPFDTIVASGKNSSMPHARPSEKKIEKGDFVIIDWGGEYNGYYSDMTRTFLMDCVGLDKKIEIYNTVNYARQRAIKSIKEGLKTQEIDSIVRNIIKKAGYGEFFGHGTGHGVGLDVHEYPHVSWNKGEKIRNNMVFTIEPGIYIPELGGVRIEDMILVRNGKAELLTDLSRELEIIK</sequence>
<dbReference type="PRINTS" id="PR00599">
    <property type="entry name" value="MAPEPTIDASE"/>
</dbReference>
<dbReference type="InterPro" id="IPR029149">
    <property type="entry name" value="Creatin/AminoP/Spt16_N"/>
</dbReference>
<reference evidence="7 8" key="1">
    <citation type="submission" date="2020-03" db="EMBL/GenBank/DDBJ databases">
        <title>Complete genome sequences of two sulfur-disproportionating bacterial strains T55J and Mzg5.</title>
        <authorList>
            <person name="Umezawa K."/>
            <person name="Kojima H."/>
            <person name="Kato Y."/>
            <person name="Fukui M."/>
        </authorList>
    </citation>
    <scope>NUCLEOTIDE SEQUENCE [LARGE SCALE GENOMIC DNA]</scope>
    <source>
        <strain evidence="7 8">T55J</strain>
    </source>
</reference>
<dbReference type="InterPro" id="IPR036005">
    <property type="entry name" value="Creatinase/aminopeptidase-like"/>
</dbReference>
<evidence type="ECO:0000256" key="1">
    <source>
        <dbReference type="ARBA" id="ARBA00022670"/>
    </source>
</evidence>
<dbReference type="Proteomes" id="UP000516360">
    <property type="component" value="Chromosome"/>
</dbReference>
<evidence type="ECO:0000259" key="5">
    <source>
        <dbReference type="Pfam" id="PF00557"/>
    </source>
</evidence>
<evidence type="ECO:0000256" key="3">
    <source>
        <dbReference type="ARBA" id="ARBA00022801"/>
    </source>
</evidence>
<dbReference type="GO" id="GO:0008235">
    <property type="term" value="F:metalloexopeptidase activity"/>
    <property type="evidence" value="ECO:0007669"/>
    <property type="project" value="UniProtKB-ARBA"/>
</dbReference>
<dbReference type="InterPro" id="IPR001714">
    <property type="entry name" value="Pept_M24_MAP"/>
</dbReference>
<keyword evidence="3" id="KW-0378">Hydrolase</keyword>
<dbReference type="RefSeq" id="WP_277950186.1">
    <property type="nucleotide sequence ID" value="NZ_AP022873.1"/>
</dbReference>
<dbReference type="Gene3D" id="3.40.350.10">
    <property type="entry name" value="Creatinase/prolidase N-terminal domain"/>
    <property type="match status" value="1"/>
</dbReference>
<dbReference type="Pfam" id="PF00557">
    <property type="entry name" value="Peptidase_M24"/>
    <property type="match status" value="1"/>
</dbReference>
<keyword evidence="8" id="KW-1185">Reference proteome</keyword>
<dbReference type="InterPro" id="IPR050659">
    <property type="entry name" value="Peptidase_M24B"/>
</dbReference>
<evidence type="ECO:0000256" key="4">
    <source>
        <dbReference type="ARBA" id="ARBA00023049"/>
    </source>
</evidence>
<dbReference type="AlphaFoldDB" id="A0A7G1H4X1"/>
<evidence type="ECO:0000256" key="2">
    <source>
        <dbReference type="ARBA" id="ARBA00022723"/>
    </source>
</evidence>
<dbReference type="InterPro" id="IPR000994">
    <property type="entry name" value="Pept_M24"/>
</dbReference>
<feature type="domain" description="Peptidase M24" evidence="5">
    <location>
        <begin position="134"/>
        <end position="337"/>
    </location>
</feature>
<dbReference type="GO" id="GO:0006508">
    <property type="term" value="P:proteolysis"/>
    <property type="evidence" value="ECO:0007669"/>
    <property type="project" value="UniProtKB-KW"/>
</dbReference>
<protein>
    <submittedName>
        <fullName evidence="7">Aminopeptidase P</fullName>
    </submittedName>
</protein>
<organism evidence="7 8">
    <name type="scientific">Dissulfurispira thermophila</name>
    <dbReference type="NCBI Taxonomy" id="2715679"/>
    <lineage>
        <taxon>Bacteria</taxon>
        <taxon>Pseudomonadati</taxon>
        <taxon>Nitrospirota</taxon>
        <taxon>Thermodesulfovibrionia</taxon>
        <taxon>Thermodesulfovibrionales</taxon>
        <taxon>Dissulfurispiraceae</taxon>
        <taxon>Dissulfurispira</taxon>
    </lineage>
</organism>
<proteinExistence type="predicted"/>
<dbReference type="PANTHER" id="PTHR46112">
    <property type="entry name" value="AMINOPEPTIDASE"/>
    <property type="match status" value="1"/>
</dbReference>
<dbReference type="GO" id="GO:0004177">
    <property type="term" value="F:aminopeptidase activity"/>
    <property type="evidence" value="ECO:0007669"/>
    <property type="project" value="UniProtKB-KW"/>
</dbReference>
<dbReference type="InterPro" id="IPR000587">
    <property type="entry name" value="Creatinase_N"/>
</dbReference>
<dbReference type="PROSITE" id="PS00491">
    <property type="entry name" value="PROLINE_PEPTIDASE"/>
    <property type="match status" value="1"/>
</dbReference>
<dbReference type="Gene3D" id="3.90.230.10">
    <property type="entry name" value="Creatinase/methionine aminopeptidase superfamily"/>
    <property type="match status" value="1"/>
</dbReference>
<keyword evidence="2" id="KW-0479">Metal-binding</keyword>
<gene>
    <name evidence="7" type="ORF">JZK55_21250</name>
</gene>
<dbReference type="SUPFAM" id="SSF53092">
    <property type="entry name" value="Creatinase/prolidase N-terminal domain"/>
    <property type="match status" value="1"/>
</dbReference>
<dbReference type="InterPro" id="IPR001131">
    <property type="entry name" value="Peptidase_M24B_aminopep-P_CS"/>
</dbReference>
<dbReference type="Pfam" id="PF01321">
    <property type="entry name" value="Creatinase_N"/>
    <property type="match status" value="1"/>
</dbReference>
<evidence type="ECO:0000259" key="6">
    <source>
        <dbReference type="Pfam" id="PF01321"/>
    </source>
</evidence>
<dbReference type="GO" id="GO:0046872">
    <property type="term" value="F:metal ion binding"/>
    <property type="evidence" value="ECO:0007669"/>
    <property type="project" value="UniProtKB-KW"/>
</dbReference>
<name>A0A7G1H4X1_9BACT</name>
<dbReference type="EMBL" id="AP022873">
    <property type="protein sequence ID" value="BCB97203.1"/>
    <property type="molecule type" value="Genomic_DNA"/>
</dbReference>
<dbReference type="SUPFAM" id="SSF55920">
    <property type="entry name" value="Creatinase/aminopeptidase"/>
    <property type="match status" value="1"/>
</dbReference>
<dbReference type="KEGG" id="dtp:JZK55_21250"/>
<keyword evidence="1" id="KW-0645">Protease</keyword>
<dbReference type="PANTHER" id="PTHR46112:SF3">
    <property type="entry name" value="AMINOPEPTIDASE YPDF"/>
    <property type="match status" value="1"/>
</dbReference>
<accession>A0A7G1H4X1</accession>
<keyword evidence="7" id="KW-0031">Aminopeptidase</keyword>
<evidence type="ECO:0000313" key="8">
    <source>
        <dbReference type="Proteomes" id="UP000516360"/>
    </source>
</evidence>
<keyword evidence="4" id="KW-0482">Metalloprotease</keyword>
<evidence type="ECO:0000313" key="7">
    <source>
        <dbReference type="EMBL" id="BCB97203.1"/>
    </source>
</evidence>
<dbReference type="CDD" id="cd01092">
    <property type="entry name" value="APP-like"/>
    <property type="match status" value="1"/>
</dbReference>